<dbReference type="WBParaSite" id="nRc.2.0.1.t31391-RA">
    <property type="protein sequence ID" value="nRc.2.0.1.t31391-RA"/>
    <property type="gene ID" value="nRc.2.0.1.g31391"/>
</dbReference>
<reference evidence="2" key="1">
    <citation type="submission" date="2022-11" db="UniProtKB">
        <authorList>
            <consortium name="WormBaseParasite"/>
        </authorList>
    </citation>
    <scope>IDENTIFICATION</scope>
</reference>
<evidence type="ECO:0000313" key="2">
    <source>
        <dbReference type="WBParaSite" id="nRc.2.0.1.t31391-RA"/>
    </source>
</evidence>
<dbReference type="AlphaFoldDB" id="A0A915JY62"/>
<protein>
    <submittedName>
        <fullName evidence="2">Uncharacterized protein</fullName>
    </submittedName>
</protein>
<sequence length="100" mass="10929">MKVKGLSDRQIFVNLKKKGKTKAGQEKKKVEKAIAQPAKSVTSSQTGGQGVMVGVTNQVSLATVLVLGKPPESFRNNNNIYSIHRVLGELVEDRERVPNQ</sequence>
<accession>A0A915JY62</accession>
<organism evidence="1 2">
    <name type="scientific">Romanomermis culicivorax</name>
    <name type="common">Nematode worm</name>
    <dbReference type="NCBI Taxonomy" id="13658"/>
    <lineage>
        <taxon>Eukaryota</taxon>
        <taxon>Metazoa</taxon>
        <taxon>Ecdysozoa</taxon>
        <taxon>Nematoda</taxon>
        <taxon>Enoplea</taxon>
        <taxon>Dorylaimia</taxon>
        <taxon>Mermithida</taxon>
        <taxon>Mermithoidea</taxon>
        <taxon>Mermithidae</taxon>
        <taxon>Romanomermis</taxon>
    </lineage>
</organism>
<proteinExistence type="predicted"/>
<evidence type="ECO:0000313" key="1">
    <source>
        <dbReference type="Proteomes" id="UP000887565"/>
    </source>
</evidence>
<name>A0A915JY62_ROMCU</name>
<dbReference type="Proteomes" id="UP000887565">
    <property type="component" value="Unplaced"/>
</dbReference>
<keyword evidence="1" id="KW-1185">Reference proteome</keyword>